<dbReference type="AlphaFoldDB" id="A0A0S4SBY3"/>
<comment type="caution">
    <text evidence="1">The sequence shown here is derived from an EMBL/GenBank/DDBJ whole genome shotgun (WGS) entry which is preliminary data.</text>
</comment>
<gene>
    <name evidence="1" type="ORF">ERS686654_01413</name>
</gene>
<dbReference type="Proteomes" id="UP000052237">
    <property type="component" value="Unassembled WGS sequence"/>
</dbReference>
<proteinExistence type="predicted"/>
<dbReference type="EMBL" id="FAVB01000003">
    <property type="protein sequence ID" value="CUU83409.1"/>
    <property type="molecule type" value="Genomic_DNA"/>
</dbReference>
<evidence type="ECO:0000313" key="1">
    <source>
        <dbReference type="EMBL" id="CUU83409.1"/>
    </source>
</evidence>
<keyword evidence="2" id="KW-1185">Reference proteome</keyword>
<organism evidence="1 2">
    <name type="scientific">Campylobacter hyointestinalis subsp. hyointestinalis</name>
    <dbReference type="NCBI Taxonomy" id="91352"/>
    <lineage>
        <taxon>Bacteria</taxon>
        <taxon>Pseudomonadati</taxon>
        <taxon>Campylobacterota</taxon>
        <taxon>Epsilonproteobacteria</taxon>
        <taxon>Campylobacterales</taxon>
        <taxon>Campylobacteraceae</taxon>
        <taxon>Campylobacter</taxon>
    </lineage>
</organism>
<evidence type="ECO:0000313" key="2">
    <source>
        <dbReference type="Proteomes" id="UP000052237"/>
    </source>
</evidence>
<reference evidence="1 2" key="1">
    <citation type="submission" date="2015-11" db="EMBL/GenBank/DDBJ databases">
        <authorList>
            <consortium name="Pathogen Informatics"/>
        </authorList>
    </citation>
    <scope>NUCLEOTIDE SEQUENCE [LARGE SCALE GENOMIC DNA]</scope>
    <source>
        <strain evidence="1 2">006A-0059</strain>
    </source>
</reference>
<protein>
    <submittedName>
        <fullName evidence="1">Uncharacterized protein</fullName>
    </submittedName>
</protein>
<accession>A0A0S4SBY3</accession>
<name>A0A0S4SBY3_CAMHY</name>
<dbReference type="RefSeq" id="WP_059425962.1">
    <property type="nucleotide sequence ID" value="NZ_FAVB01000003.1"/>
</dbReference>
<sequence length="68" mass="7593">MLNLDVFRQAKSLQKTTNSQVVKVVYKNYKGLSLEVEPIELAVIKSSLGLMAQQQNSFLANTRGKYGC</sequence>